<organism evidence="1 2">
    <name type="scientific">Agrobacterium tumefaciens</name>
    <dbReference type="NCBI Taxonomy" id="358"/>
    <lineage>
        <taxon>Bacteria</taxon>
        <taxon>Pseudomonadati</taxon>
        <taxon>Pseudomonadota</taxon>
        <taxon>Alphaproteobacteria</taxon>
        <taxon>Hyphomicrobiales</taxon>
        <taxon>Rhizobiaceae</taxon>
        <taxon>Rhizobium/Agrobacterium group</taxon>
        <taxon>Agrobacterium</taxon>
        <taxon>Agrobacterium tumefaciens complex</taxon>
    </lineage>
</organism>
<dbReference type="EMBL" id="LXKT01000029">
    <property type="protein sequence ID" value="OCJ32733.1"/>
    <property type="molecule type" value="Genomic_DNA"/>
</dbReference>
<dbReference type="Proteomes" id="UP000093451">
    <property type="component" value="Unassembled WGS sequence"/>
</dbReference>
<protein>
    <submittedName>
        <fullName evidence="1">Uncharacterized protein</fullName>
    </submittedName>
</protein>
<evidence type="ECO:0000313" key="1">
    <source>
        <dbReference type="EMBL" id="OCJ32733.1"/>
    </source>
</evidence>
<comment type="caution">
    <text evidence="1">The sequence shown here is derived from an EMBL/GenBank/DDBJ whole genome shotgun (WGS) entry which is preliminary data.</text>
</comment>
<proteinExistence type="predicted"/>
<reference evidence="1 2" key="1">
    <citation type="journal article" date="2016" name="PeerJ">
        <title>Gall-ID: tools for genotyping gall-causing phytopathogenic bacteria.</title>
        <authorList>
            <person name="Davis E.W.II."/>
            <person name="Weisberg A.J."/>
            <person name="Tabima J.F."/>
            <person name="Grunwald N.J."/>
            <person name="Chang J.H."/>
        </authorList>
    </citation>
    <scope>NUCLEOTIDE SEQUENCE [LARGE SCALE GENOMIC DNA]</scope>
    <source>
        <strain evidence="1 2">N2/73</strain>
    </source>
</reference>
<evidence type="ECO:0000313" key="2">
    <source>
        <dbReference type="Proteomes" id="UP000093451"/>
    </source>
</evidence>
<accession>A0AB36ECF1</accession>
<name>A0AB36ECF1_AGRTU</name>
<sequence>MSEILTDPLIRVMLKADGISLSDFAEIIQMAAARLKAPAQVFAGATHAVAAETKPTIPHEQVWHEPLRSHGEAPMDIHQRAFSPPVPAFA</sequence>
<dbReference type="AlphaFoldDB" id="A0AB36ECF1"/>
<gene>
    <name evidence="1" type="ORF">A6U91_21365</name>
</gene>